<evidence type="ECO:0000259" key="1">
    <source>
        <dbReference type="Pfam" id="PF20078"/>
    </source>
</evidence>
<organism evidence="2 3">
    <name type="scientific">Paenirhodobacter huangdaonensis</name>
    <dbReference type="NCBI Taxonomy" id="2501515"/>
    <lineage>
        <taxon>Bacteria</taxon>
        <taxon>Pseudomonadati</taxon>
        <taxon>Pseudomonadota</taxon>
        <taxon>Alphaproteobacteria</taxon>
        <taxon>Rhodobacterales</taxon>
        <taxon>Rhodobacter group</taxon>
        <taxon>Paenirhodobacter</taxon>
    </lineage>
</organism>
<reference evidence="2 3" key="1">
    <citation type="submission" date="2019-01" db="EMBL/GenBank/DDBJ databases">
        <title>Sinorhodobacter populi sp. nov. isolated from the symptomatic bark tissue of Populus euramericana canker.</title>
        <authorList>
            <person name="Xu G."/>
        </authorList>
    </citation>
    <scope>NUCLEOTIDE SEQUENCE [LARGE SCALE GENOMIC DNA]</scope>
    <source>
        <strain evidence="2 3">CGMCC 1.12963</strain>
    </source>
</reference>
<gene>
    <name evidence="2" type="ORF">EOW66_13550</name>
</gene>
<feature type="domain" description="DUF6473" evidence="1">
    <location>
        <begin position="1"/>
        <end position="272"/>
    </location>
</feature>
<dbReference type="InterPro" id="IPR045524">
    <property type="entry name" value="DUF6473"/>
</dbReference>
<dbReference type="Proteomes" id="UP000288071">
    <property type="component" value="Unassembled WGS sequence"/>
</dbReference>
<name>A0A3S3PE29_9RHOB</name>
<proteinExistence type="predicted"/>
<dbReference type="Pfam" id="PF20078">
    <property type="entry name" value="DUF6473"/>
    <property type="match status" value="1"/>
</dbReference>
<reference evidence="3" key="2">
    <citation type="submission" date="2019-01" db="EMBL/GenBank/DDBJ databases">
        <title>Sinorhodobacter populi sp. nov. isolated from the symptomatic bark tissue of Populus euramericana canker.</title>
        <authorList>
            <person name="Li Y."/>
        </authorList>
    </citation>
    <scope>NUCLEOTIDE SEQUENCE [LARGE SCALE GENOMIC DNA]</scope>
    <source>
        <strain evidence="3">CGMCC 1.12963</strain>
    </source>
</reference>
<evidence type="ECO:0000313" key="2">
    <source>
        <dbReference type="EMBL" id="RWR51290.1"/>
    </source>
</evidence>
<protein>
    <recommendedName>
        <fullName evidence="1">DUF6473 domain-containing protein</fullName>
    </recommendedName>
</protein>
<dbReference type="RefSeq" id="WP_128156854.1">
    <property type="nucleotide sequence ID" value="NZ_JBHSOM010000030.1"/>
</dbReference>
<keyword evidence="3" id="KW-1185">Reference proteome</keyword>
<evidence type="ECO:0000313" key="3">
    <source>
        <dbReference type="Proteomes" id="UP000288071"/>
    </source>
</evidence>
<dbReference type="AlphaFoldDB" id="A0A3S3PE29"/>
<accession>A0A3S3PE29</accession>
<sequence length="273" mass="30638">MAFEYAGDGALDYFPCRYGRSKLLFRGPRRQLVPPFISALGGSETYGKFVEEPWPALLEERLGIPVVNFGYLNAGVDVFLGEPQLAELTRLSRLRIVQLTGAQNLTNRFYAVHPRRNDRFLRASGLMRSVFSEIDFTEFNFTRHMLSVLMAQGPERYELLVAELRQTWVARMTALLERLEGAKLLLWLTDWRDPLQGDPLGPEPLFVTQEMVDRIAPLAQVLVRVQPSSMARSAGTAGMHFAPLEEPAAATMPGPLVHREIAEALAPVVGRML</sequence>
<dbReference type="EMBL" id="SAVA01000007">
    <property type="protein sequence ID" value="RWR51290.1"/>
    <property type="molecule type" value="Genomic_DNA"/>
</dbReference>
<comment type="caution">
    <text evidence="2">The sequence shown here is derived from an EMBL/GenBank/DDBJ whole genome shotgun (WGS) entry which is preliminary data.</text>
</comment>